<dbReference type="PANTHER" id="PTHR43649">
    <property type="entry name" value="ARABINOSE-BINDING PROTEIN-RELATED"/>
    <property type="match status" value="1"/>
</dbReference>
<sequence>MNRKWVVLFIAVMMVATTACGSNNNADTDKNAGNSQADEASAGPFTAYKEPVTFSVAKVINSKNSGLPAGETFDDNAYYQFMEKKFNIKVENDWLVETPEAYQQKISLAISTRDLPDVFSVNEQQLKQLVETEQIADLTSAYETTASPLVKEVYDSYDDRVLSKATFDGKLMALPSTNIGGEFNLTWIRADWLEKEGLQPPKTLDDLIAVAKAFVENDPDGNGKKDTYGFTGVPVLAGLNTNHGFDPILGALHAYKGQWMKDASGQIGYSSNFPEMKAALDKLHQLYADGLIDKEFIVRKDPNELVAAGQVGIAFAPWWFPYGALKDSVKNDSKAEWVAFTTPLDKAGKFNTYDQNPSTNFIVVNKDYKHPEAVVKVLNEMLAIGKNVDPDAADLYKGIVVDSSALPFSLGVDYEDIVYQGYLKLKELIDSKGESEASGEVQKWYEAWKINEESPKKDLSAWSEATARYVGSAVVEASDINITRSEFFGTTKTMEKKWAILQKMENEAFLKIIVGEAPLDSFDQYVADWKSAGGDDIVKEVQEAAKQ</sequence>
<protein>
    <submittedName>
        <fullName evidence="3">Extracellular solute-binding protein</fullName>
    </submittedName>
</protein>
<evidence type="ECO:0000313" key="4">
    <source>
        <dbReference type="Proteomes" id="UP001519887"/>
    </source>
</evidence>
<dbReference type="PANTHER" id="PTHR43649:SF33">
    <property type="entry name" value="POLYGALACTURONAN_RHAMNOGALACTURONAN-BINDING PROTEIN YTCQ"/>
    <property type="match status" value="1"/>
</dbReference>
<comment type="caution">
    <text evidence="3">The sequence shown here is derived from an EMBL/GenBank/DDBJ whole genome shotgun (WGS) entry which is preliminary data.</text>
</comment>
<dbReference type="InterPro" id="IPR050490">
    <property type="entry name" value="Bact_solute-bd_prot1"/>
</dbReference>
<name>A0ABS7BY86_9BACL</name>
<keyword evidence="1 2" id="KW-0732">Signal</keyword>
<organism evidence="3 4">
    <name type="scientific">Paenibacillus sepulcri</name>
    <dbReference type="NCBI Taxonomy" id="359917"/>
    <lineage>
        <taxon>Bacteria</taxon>
        <taxon>Bacillati</taxon>
        <taxon>Bacillota</taxon>
        <taxon>Bacilli</taxon>
        <taxon>Bacillales</taxon>
        <taxon>Paenibacillaceae</taxon>
        <taxon>Paenibacillus</taxon>
    </lineage>
</organism>
<proteinExistence type="predicted"/>
<accession>A0ABS7BY86</accession>
<keyword evidence="4" id="KW-1185">Reference proteome</keyword>
<evidence type="ECO:0000256" key="2">
    <source>
        <dbReference type="SAM" id="SignalP"/>
    </source>
</evidence>
<dbReference type="SUPFAM" id="SSF53850">
    <property type="entry name" value="Periplasmic binding protein-like II"/>
    <property type="match status" value="1"/>
</dbReference>
<gene>
    <name evidence="3" type="ORF">K0U00_06100</name>
</gene>
<dbReference type="Proteomes" id="UP001519887">
    <property type="component" value="Unassembled WGS sequence"/>
</dbReference>
<evidence type="ECO:0000256" key="1">
    <source>
        <dbReference type="ARBA" id="ARBA00022729"/>
    </source>
</evidence>
<dbReference type="Gene3D" id="3.40.190.10">
    <property type="entry name" value="Periplasmic binding protein-like II"/>
    <property type="match status" value="3"/>
</dbReference>
<dbReference type="CDD" id="cd13580">
    <property type="entry name" value="PBP2_AlgQ_like_1"/>
    <property type="match status" value="1"/>
</dbReference>
<dbReference type="PROSITE" id="PS51257">
    <property type="entry name" value="PROKAR_LIPOPROTEIN"/>
    <property type="match status" value="1"/>
</dbReference>
<feature type="signal peptide" evidence="2">
    <location>
        <begin position="1"/>
        <end position="21"/>
    </location>
</feature>
<feature type="chain" id="PRO_5045246761" evidence="2">
    <location>
        <begin position="22"/>
        <end position="547"/>
    </location>
</feature>
<dbReference type="RefSeq" id="WP_210045809.1">
    <property type="nucleotide sequence ID" value="NZ_JBHLVU010000017.1"/>
</dbReference>
<dbReference type="EMBL" id="JAHZIK010000094">
    <property type="protein sequence ID" value="MBW7453610.1"/>
    <property type="molecule type" value="Genomic_DNA"/>
</dbReference>
<evidence type="ECO:0000313" key="3">
    <source>
        <dbReference type="EMBL" id="MBW7453610.1"/>
    </source>
</evidence>
<reference evidence="3 4" key="1">
    <citation type="submission" date="2021-07" db="EMBL/GenBank/DDBJ databases">
        <title>Paenibacillus radiodurans sp. nov., isolated from the southeastern edge of Tengger Desert.</title>
        <authorList>
            <person name="Zhang G."/>
        </authorList>
    </citation>
    <scope>NUCLEOTIDE SEQUENCE [LARGE SCALE GENOMIC DNA]</scope>
    <source>
        <strain evidence="3 4">CCM 7311</strain>
    </source>
</reference>